<keyword evidence="3" id="KW-1185">Reference proteome</keyword>
<evidence type="ECO:0000313" key="2">
    <source>
        <dbReference type="EMBL" id="RNA11461.1"/>
    </source>
</evidence>
<accession>A0A3M7QKB1</accession>
<dbReference type="AlphaFoldDB" id="A0A3M7QKB1"/>
<name>A0A3M7QKB1_BRAPC</name>
<gene>
    <name evidence="2" type="ORF">BpHYR1_020242</name>
</gene>
<keyword evidence="1" id="KW-0732">Signal</keyword>
<proteinExistence type="predicted"/>
<sequence length="156" mass="18334">MSILPNKVLILFSLMVLFSLFSNAKSENAEEKHEQSASEESEMEMEKRAIDKMRFYGGLGKRFDDNSYETMEYGDDEVELDKRLDRMRYFGALGKRSGELASNKLKTMKRLDKMKYFGGLGKRSDYYPMWRNSQLRYLLAKKSNFDRLRYLGNIGK</sequence>
<reference evidence="2 3" key="1">
    <citation type="journal article" date="2018" name="Sci. Rep.">
        <title>Genomic signatures of local adaptation to the degree of environmental predictability in rotifers.</title>
        <authorList>
            <person name="Franch-Gras L."/>
            <person name="Hahn C."/>
            <person name="Garcia-Roger E.M."/>
            <person name="Carmona M.J."/>
            <person name="Serra M."/>
            <person name="Gomez A."/>
        </authorList>
    </citation>
    <scope>NUCLEOTIDE SEQUENCE [LARGE SCALE GENOMIC DNA]</scope>
    <source>
        <strain evidence="2">HYR1</strain>
    </source>
</reference>
<dbReference type="OrthoDB" id="5919137at2759"/>
<organism evidence="2 3">
    <name type="scientific">Brachionus plicatilis</name>
    <name type="common">Marine rotifer</name>
    <name type="synonym">Brachionus muelleri</name>
    <dbReference type="NCBI Taxonomy" id="10195"/>
    <lineage>
        <taxon>Eukaryota</taxon>
        <taxon>Metazoa</taxon>
        <taxon>Spiralia</taxon>
        <taxon>Gnathifera</taxon>
        <taxon>Rotifera</taxon>
        <taxon>Eurotatoria</taxon>
        <taxon>Monogononta</taxon>
        <taxon>Pseudotrocha</taxon>
        <taxon>Ploima</taxon>
        <taxon>Brachionidae</taxon>
        <taxon>Brachionus</taxon>
    </lineage>
</organism>
<dbReference type="Proteomes" id="UP000276133">
    <property type="component" value="Unassembled WGS sequence"/>
</dbReference>
<evidence type="ECO:0000313" key="3">
    <source>
        <dbReference type="Proteomes" id="UP000276133"/>
    </source>
</evidence>
<feature type="chain" id="PRO_5018318133" evidence="1">
    <location>
        <begin position="27"/>
        <end position="156"/>
    </location>
</feature>
<comment type="caution">
    <text evidence="2">The sequence shown here is derived from an EMBL/GenBank/DDBJ whole genome shotgun (WGS) entry which is preliminary data.</text>
</comment>
<evidence type="ECO:0000256" key="1">
    <source>
        <dbReference type="SAM" id="SignalP"/>
    </source>
</evidence>
<feature type="signal peptide" evidence="1">
    <location>
        <begin position="1"/>
        <end position="26"/>
    </location>
</feature>
<protein>
    <submittedName>
        <fullName evidence="2">Uncharacterized protein</fullName>
    </submittedName>
</protein>
<dbReference type="EMBL" id="REGN01005946">
    <property type="protein sequence ID" value="RNA11461.1"/>
    <property type="molecule type" value="Genomic_DNA"/>
</dbReference>